<protein>
    <submittedName>
        <fullName evidence="1">Uncharacterized protein</fullName>
    </submittedName>
</protein>
<organism evidence="1">
    <name type="scientific">marine sediment metagenome</name>
    <dbReference type="NCBI Taxonomy" id="412755"/>
    <lineage>
        <taxon>unclassified sequences</taxon>
        <taxon>metagenomes</taxon>
        <taxon>ecological metagenomes</taxon>
    </lineage>
</organism>
<comment type="caution">
    <text evidence="1">The sequence shown here is derived from an EMBL/GenBank/DDBJ whole genome shotgun (WGS) entry which is preliminary data.</text>
</comment>
<dbReference type="EMBL" id="LAZR01050795">
    <property type="protein sequence ID" value="KKK86547.1"/>
    <property type="molecule type" value="Genomic_DNA"/>
</dbReference>
<sequence length="115" mass="12521">SAVTAQRVIDEYAKIAFANIQDLLLEANHIRDISQVPREIAAAVSSVTVDVRHDSGPVEKGKSRGYVEKVKFTMHSKPQALDALGKHYGIFGADNDQSRTQVAIQIVNYAGASKK</sequence>
<feature type="non-terminal residue" evidence="1">
    <location>
        <position position="1"/>
    </location>
</feature>
<proteinExistence type="predicted"/>
<evidence type="ECO:0000313" key="1">
    <source>
        <dbReference type="EMBL" id="KKK86547.1"/>
    </source>
</evidence>
<gene>
    <name evidence="1" type="ORF">LCGC14_2762160</name>
</gene>
<name>A0A0F8YYL9_9ZZZZ</name>
<dbReference type="InterPro" id="IPR005335">
    <property type="entry name" value="Terminase_ssu"/>
</dbReference>
<dbReference type="AlphaFoldDB" id="A0A0F8YYL9"/>
<dbReference type="Pfam" id="PF03592">
    <property type="entry name" value="Terminase_2"/>
    <property type="match status" value="1"/>
</dbReference>
<reference evidence="1" key="1">
    <citation type="journal article" date="2015" name="Nature">
        <title>Complex archaea that bridge the gap between prokaryotes and eukaryotes.</title>
        <authorList>
            <person name="Spang A."/>
            <person name="Saw J.H."/>
            <person name="Jorgensen S.L."/>
            <person name="Zaremba-Niedzwiedzka K."/>
            <person name="Martijn J."/>
            <person name="Lind A.E."/>
            <person name="van Eijk R."/>
            <person name="Schleper C."/>
            <person name="Guy L."/>
            <person name="Ettema T.J."/>
        </authorList>
    </citation>
    <scope>NUCLEOTIDE SEQUENCE</scope>
</reference>
<accession>A0A0F8YYL9</accession>
<dbReference type="GO" id="GO:0051276">
    <property type="term" value="P:chromosome organization"/>
    <property type="evidence" value="ECO:0007669"/>
    <property type="project" value="InterPro"/>
</dbReference>